<evidence type="ECO:0000313" key="1">
    <source>
        <dbReference type="EMBL" id="CAB1448078.1"/>
    </source>
</evidence>
<comment type="caution">
    <text evidence="1">The sequence shown here is derived from an EMBL/GenBank/DDBJ whole genome shotgun (WGS) entry which is preliminary data.</text>
</comment>
<sequence length="108" mass="11582">MAAAVVDACVQSRHYISSHDSSRQIGAAAAAASLCESLIEISIARGLLVAGSEYKGGQQSHGEAPPFSWSRPNFHLQIEAKNTVRPSCPATFTQVHRSLSLQQDFIES</sequence>
<gene>
    <name evidence="1" type="ORF">PLEPLA_LOCUS35741</name>
</gene>
<dbReference type="Proteomes" id="UP001153269">
    <property type="component" value="Unassembled WGS sequence"/>
</dbReference>
<evidence type="ECO:0000313" key="2">
    <source>
        <dbReference type="Proteomes" id="UP001153269"/>
    </source>
</evidence>
<organism evidence="1 2">
    <name type="scientific">Pleuronectes platessa</name>
    <name type="common">European plaice</name>
    <dbReference type="NCBI Taxonomy" id="8262"/>
    <lineage>
        <taxon>Eukaryota</taxon>
        <taxon>Metazoa</taxon>
        <taxon>Chordata</taxon>
        <taxon>Craniata</taxon>
        <taxon>Vertebrata</taxon>
        <taxon>Euteleostomi</taxon>
        <taxon>Actinopterygii</taxon>
        <taxon>Neopterygii</taxon>
        <taxon>Teleostei</taxon>
        <taxon>Neoteleostei</taxon>
        <taxon>Acanthomorphata</taxon>
        <taxon>Carangaria</taxon>
        <taxon>Pleuronectiformes</taxon>
        <taxon>Pleuronectoidei</taxon>
        <taxon>Pleuronectidae</taxon>
        <taxon>Pleuronectes</taxon>
    </lineage>
</organism>
<name>A0A9N7Z313_PLEPL</name>
<reference evidence="1" key="1">
    <citation type="submission" date="2020-03" db="EMBL/GenBank/DDBJ databases">
        <authorList>
            <person name="Weist P."/>
        </authorList>
    </citation>
    <scope>NUCLEOTIDE SEQUENCE</scope>
</reference>
<protein>
    <submittedName>
        <fullName evidence="1">Uncharacterized protein</fullName>
    </submittedName>
</protein>
<keyword evidence="2" id="KW-1185">Reference proteome</keyword>
<proteinExistence type="predicted"/>
<dbReference type="AlphaFoldDB" id="A0A9N7Z313"/>
<accession>A0A9N7Z313</accession>
<dbReference type="EMBL" id="CADEAL010003964">
    <property type="protein sequence ID" value="CAB1448078.1"/>
    <property type="molecule type" value="Genomic_DNA"/>
</dbReference>